<evidence type="ECO:0000313" key="2">
    <source>
        <dbReference type="Proteomes" id="UP000242715"/>
    </source>
</evidence>
<organism evidence="1 2">
    <name type="scientific">Trifolium subterraneum</name>
    <name type="common">Subterranean clover</name>
    <dbReference type="NCBI Taxonomy" id="3900"/>
    <lineage>
        <taxon>Eukaryota</taxon>
        <taxon>Viridiplantae</taxon>
        <taxon>Streptophyta</taxon>
        <taxon>Embryophyta</taxon>
        <taxon>Tracheophyta</taxon>
        <taxon>Spermatophyta</taxon>
        <taxon>Magnoliopsida</taxon>
        <taxon>eudicotyledons</taxon>
        <taxon>Gunneridae</taxon>
        <taxon>Pentapetalae</taxon>
        <taxon>rosids</taxon>
        <taxon>fabids</taxon>
        <taxon>Fabales</taxon>
        <taxon>Fabaceae</taxon>
        <taxon>Papilionoideae</taxon>
        <taxon>50 kb inversion clade</taxon>
        <taxon>NPAAA clade</taxon>
        <taxon>Hologalegina</taxon>
        <taxon>IRL clade</taxon>
        <taxon>Trifolieae</taxon>
        <taxon>Trifolium</taxon>
    </lineage>
</organism>
<proteinExistence type="predicted"/>
<dbReference type="AlphaFoldDB" id="A0A2Z6MAL1"/>
<sequence length="155" mass="17412">MERPANHAITRPRIIIPEAPRLVITEATGMEQHHQHQSNDSTVTNATIANMPGFFVYPETYINEGITACKRSILGMGYKHRPKINGFHSCPCLDSTLGITPTLQTKKMWESIGKLIGQVEAAEFYEFLGKKDDNQDKGCYGCLSAYTNRNPNWKP</sequence>
<keyword evidence="2" id="KW-1185">Reference proteome</keyword>
<dbReference type="OrthoDB" id="1750606at2759"/>
<gene>
    <name evidence="1" type="ORF">TSUD_293230</name>
</gene>
<dbReference type="Proteomes" id="UP000242715">
    <property type="component" value="Unassembled WGS sequence"/>
</dbReference>
<accession>A0A2Z6MAL1</accession>
<protein>
    <submittedName>
        <fullName evidence="1">Uncharacterized protein</fullName>
    </submittedName>
</protein>
<name>A0A2Z6MAL1_TRISU</name>
<evidence type="ECO:0000313" key="1">
    <source>
        <dbReference type="EMBL" id="GAU28871.1"/>
    </source>
</evidence>
<reference evidence="2" key="1">
    <citation type="journal article" date="2017" name="Front. Plant Sci.">
        <title>Climate Clever Clovers: New Paradigm to Reduce the Environmental Footprint of Ruminants by Breeding Low Methanogenic Forages Utilizing Haplotype Variation.</title>
        <authorList>
            <person name="Kaur P."/>
            <person name="Appels R."/>
            <person name="Bayer P.E."/>
            <person name="Keeble-Gagnere G."/>
            <person name="Wang J."/>
            <person name="Hirakawa H."/>
            <person name="Shirasawa K."/>
            <person name="Vercoe P."/>
            <person name="Stefanova K."/>
            <person name="Durmic Z."/>
            <person name="Nichols P."/>
            <person name="Revell C."/>
            <person name="Isobe S.N."/>
            <person name="Edwards D."/>
            <person name="Erskine W."/>
        </authorList>
    </citation>
    <scope>NUCLEOTIDE SEQUENCE [LARGE SCALE GENOMIC DNA]</scope>
    <source>
        <strain evidence="2">cv. Daliak</strain>
    </source>
</reference>
<dbReference type="EMBL" id="DF973382">
    <property type="protein sequence ID" value="GAU28871.1"/>
    <property type="molecule type" value="Genomic_DNA"/>
</dbReference>